<evidence type="ECO:0000256" key="1">
    <source>
        <dbReference type="ARBA" id="ARBA00004635"/>
    </source>
</evidence>
<evidence type="ECO:0000256" key="6">
    <source>
        <dbReference type="ARBA" id="ARBA00023288"/>
    </source>
</evidence>
<comment type="similarity">
    <text evidence="2">Belongs to the NlpA lipoprotein family.</text>
</comment>
<sequence>MPLAQAPQISPAQPNPPSRLRRWLGAVGAIVLMGLAAAPVVAQDKPLKVATATSPATRGLEIAAQLAKAQGLDVEIIEFSDWRTPNSAVATGEVDVNHFQHRPFLEQSNKAGGYKLVPVGKGYTTTVGLYSKKITALADLRNGAKVAIAQDPINTARSLLTLQEAGLIKLRNGGSSTSDIGDVVENARKLQIVQIDGPAIARSFDDLDAAVTYATFVKIAKLDVNKPVYREKDNSAYDFVWAAKPERANDARIQKFIAIYQNSAEVKAAVRQAFDGLVEFPWEQGYARTASAK</sequence>
<dbReference type="PANTHER" id="PTHR30429:SF1">
    <property type="entry name" value="D-METHIONINE-BINDING LIPOPROTEIN METQ-RELATED"/>
    <property type="match status" value="1"/>
</dbReference>
<keyword evidence="6" id="KW-0449">Lipoprotein</keyword>
<dbReference type="AlphaFoldDB" id="A0A368Y370"/>
<evidence type="ECO:0000256" key="3">
    <source>
        <dbReference type="ARBA" id="ARBA00022729"/>
    </source>
</evidence>
<keyword evidence="4" id="KW-0472">Membrane</keyword>
<evidence type="ECO:0000313" key="7">
    <source>
        <dbReference type="EMBL" id="RCW73748.1"/>
    </source>
</evidence>
<evidence type="ECO:0000256" key="5">
    <source>
        <dbReference type="ARBA" id="ARBA00023139"/>
    </source>
</evidence>
<keyword evidence="8" id="KW-1185">Reference proteome</keyword>
<dbReference type="SUPFAM" id="SSF53850">
    <property type="entry name" value="Periplasmic binding protein-like II"/>
    <property type="match status" value="1"/>
</dbReference>
<comment type="caution">
    <text evidence="7">The sequence shown here is derived from an EMBL/GenBank/DDBJ whole genome shotgun (WGS) entry which is preliminary data.</text>
</comment>
<reference evidence="7 8" key="1">
    <citation type="submission" date="2018-07" db="EMBL/GenBank/DDBJ databases">
        <title>Genomic Encyclopedia of Type Strains, Phase IV (KMG-IV): sequencing the most valuable type-strain genomes for metagenomic binning, comparative biology and taxonomic classification.</title>
        <authorList>
            <person name="Goeker M."/>
        </authorList>
    </citation>
    <scope>NUCLEOTIDE SEQUENCE [LARGE SCALE GENOMIC DNA]</scope>
    <source>
        <strain evidence="7 8">DSM 21634</strain>
    </source>
</reference>
<keyword evidence="3" id="KW-0732">Signal</keyword>
<protein>
    <submittedName>
        <fullName evidence="7">D-methionine transport system substrate-binding protein</fullName>
    </submittedName>
</protein>
<dbReference type="Proteomes" id="UP000252884">
    <property type="component" value="Unassembled WGS sequence"/>
</dbReference>
<keyword evidence="5" id="KW-0564">Palmitate</keyword>
<dbReference type="RefSeq" id="WP_114466924.1">
    <property type="nucleotide sequence ID" value="NZ_QPJK01000002.1"/>
</dbReference>
<dbReference type="Pfam" id="PF03180">
    <property type="entry name" value="Lipoprotein_9"/>
    <property type="match status" value="1"/>
</dbReference>
<dbReference type="EMBL" id="QPJK01000002">
    <property type="protein sequence ID" value="RCW73748.1"/>
    <property type="molecule type" value="Genomic_DNA"/>
</dbReference>
<comment type="subcellular location">
    <subcellularLocation>
        <location evidence="1">Membrane</location>
        <topology evidence="1">Lipid-anchor</topology>
    </subcellularLocation>
</comment>
<dbReference type="InterPro" id="IPR004872">
    <property type="entry name" value="Lipoprotein_NlpA"/>
</dbReference>
<dbReference type="Gene3D" id="3.40.190.10">
    <property type="entry name" value="Periplasmic binding protein-like II"/>
    <property type="match status" value="2"/>
</dbReference>
<gene>
    <name evidence="7" type="ORF">DES41_10261</name>
</gene>
<accession>A0A368Y370</accession>
<dbReference type="PANTHER" id="PTHR30429">
    <property type="entry name" value="D-METHIONINE-BINDING LIPOPROTEIN METQ"/>
    <property type="match status" value="1"/>
</dbReference>
<evidence type="ECO:0000256" key="4">
    <source>
        <dbReference type="ARBA" id="ARBA00023136"/>
    </source>
</evidence>
<evidence type="ECO:0000313" key="8">
    <source>
        <dbReference type="Proteomes" id="UP000252884"/>
    </source>
</evidence>
<dbReference type="GO" id="GO:0016020">
    <property type="term" value="C:membrane"/>
    <property type="evidence" value="ECO:0007669"/>
    <property type="project" value="UniProtKB-SubCell"/>
</dbReference>
<proteinExistence type="inferred from homology"/>
<evidence type="ECO:0000256" key="2">
    <source>
        <dbReference type="ARBA" id="ARBA00008973"/>
    </source>
</evidence>
<name>A0A368Y370_9BURK</name>
<organism evidence="7 8">
    <name type="scientific">Pseudorhodoferax soli</name>
    <dbReference type="NCBI Taxonomy" id="545864"/>
    <lineage>
        <taxon>Bacteria</taxon>
        <taxon>Pseudomonadati</taxon>
        <taxon>Pseudomonadota</taxon>
        <taxon>Betaproteobacteria</taxon>
        <taxon>Burkholderiales</taxon>
        <taxon>Comamonadaceae</taxon>
    </lineage>
</organism>
<dbReference type="OrthoDB" id="9812878at2"/>